<evidence type="ECO:0000256" key="1">
    <source>
        <dbReference type="SAM" id="MobiDB-lite"/>
    </source>
</evidence>
<gene>
    <name evidence="2" type="ORF">THAOC_11500</name>
</gene>
<comment type="caution">
    <text evidence="2">The sequence shown here is derived from an EMBL/GenBank/DDBJ whole genome shotgun (WGS) entry which is preliminary data.</text>
</comment>
<feature type="compositionally biased region" description="Pro residues" evidence="1">
    <location>
        <begin position="21"/>
        <end position="30"/>
    </location>
</feature>
<organism evidence="2 3">
    <name type="scientific">Thalassiosira oceanica</name>
    <name type="common">Marine diatom</name>
    <dbReference type="NCBI Taxonomy" id="159749"/>
    <lineage>
        <taxon>Eukaryota</taxon>
        <taxon>Sar</taxon>
        <taxon>Stramenopiles</taxon>
        <taxon>Ochrophyta</taxon>
        <taxon>Bacillariophyta</taxon>
        <taxon>Coscinodiscophyceae</taxon>
        <taxon>Thalassiosirophycidae</taxon>
        <taxon>Thalassiosirales</taxon>
        <taxon>Thalassiosiraceae</taxon>
        <taxon>Thalassiosira</taxon>
    </lineage>
</organism>
<protein>
    <submittedName>
        <fullName evidence="2">Uncharacterized protein</fullName>
    </submittedName>
</protein>
<dbReference type="EMBL" id="AGNL01013063">
    <property type="protein sequence ID" value="EJK67461.1"/>
    <property type="molecule type" value="Genomic_DNA"/>
</dbReference>
<reference evidence="2 3" key="1">
    <citation type="journal article" date="2012" name="Genome Biol.">
        <title>Genome and low-iron response of an oceanic diatom adapted to chronic iron limitation.</title>
        <authorList>
            <person name="Lommer M."/>
            <person name="Specht M."/>
            <person name="Roy A.S."/>
            <person name="Kraemer L."/>
            <person name="Andreson R."/>
            <person name="Gutowska M.A."/>
            <person name="Wolf J."/>
            <person name="Bergner S.V."/>
            <person name="Schilhabel M.B."/>
            <person name="Klostermeier U.C."/>
            <person name="Beiko R.G."/>
            <person name="Rosenstiel P."/>
            <person name="Hippler M."/>
            <person name="Laroche J."/>
        </authorList>
    </citation>
    <scope>NUCLEOTIDE SEQUENCE [LARGE SCALE GENOMIC DNA]</scope>
    <source>
        <strain evidence="2 3">CCMP1005</strain>
    </source>
</reference>
<feature type="region of interest" description="Disordered" evidence="1">
    <location>
        <begin position="90"/>
        <end position="180"/>
    </location>
</feature>
<name>K0T2E2_THAOC</name>
<dbReference type="AlphaFoldDB" id="K0T2E2"/>
<accession>K0T2E2</accession>
<evidence type="ECO:0000313" key="3">
    <source>
        <dbReference type="Proteomes" id="UP000266841"/>
    </source>
</evidence>
<sequence>HRRPPAAPRGTRPSPPERRPAVPPEVPGVPPRRAGQVLVQAHEGLPPEDLLGRLDVPCRDRLALPLPGQGSGHPVLGHEVARRECRRGRGELVPRRHAPPTHGAQVPEHGQLALGRVTDDDEEASPVPRREEAQGLIEQGGDDQVRHAGSRQAQVGRPPDPVGGEQVDVEVLPPQDGHDLEPRVALPVLQAAPLRGHDEVEALPHHVLQRGPPA</sequence>
<feature type="non-terminal residue" evidence="2">
    <location>
        <position position="1"/>
    </location>
</feature>
<feature type="region of interest" description="Disordered" evidence="1">
    <location>
        <begin position="1"/>
        <end position="35"/>
    </location>
</feature>
<keyword evidence="3" id="KW-1185">Reference proteome</keyword>
<dbReference type="Proteomes" id="UP000266841">
    <property type="component" value="Unassembled WGS sequence"/>
</dbReference>
<proteinExistence type="predicted"/>
<evidence type="ECO:0000313" key="2">
    <source>
        <dbReference type="EMBL" id="EJK67461.1"/>
    </source>
</evidence>